<protein>
    <submittedName>
        <fullName evidence="2">Uncharacterized protein</fullName>
    </submittedName>
</protein>
<proteinExistence type="predicted"/>
<evidence type="ECO:0000313" key="3">
    <source>
        <dbReference type="Proteomes" id="UP000637299"/>
    </source>
</evidence>
<dbReference type="EMBL" id="JACYFS010000001">
    <property type="protein sequence ID" value="MBD8081120.1"/>
    <property type="molecule type" value="Genomic_DNA"/>
</dbReference>
<reference evidence="2 3" key="1">
    <citation type="submission" date="2020-09" db="EMBL/GenBank/DDBJ databases">
        <title>Genome seq and assembly of Chryseobacterium sp.</title>
        <authorList>
            <person name="Chhetri G."/>
        </authorList>
    </citation>
    <scope>NUCLEOTIDE SEQUENCE [LARGE SCALE GENOMIC DNA]</scope>
    <source>
        <strain evidence="2 3">GCR10</strain>
    </source>
</reference>
<organism evidence="2 3">
    <name type="scientific">Chryseobacterium caseinilyticum</name>
    <dbReference type="NCBI Taxonomy" id="2771428"/>
    <lineage>
        <taxon>Bacteria</taxon>
        <taxon>Pseudomonadati</taxon>
        <taxon>Bacteroidota</taxon>
        <taxon>Flavobacteriia</taxon>
        <taxon>Flavobacteriales</taxon>
        <taxon>Weeksellaceae</taxon>
        <taxon>Chryseobacterium group</taxon>
        <taxon>Chryseobacterium</taxon>
    </lineage>
</organism>
<comment type="caution">
    <text evidence="2">The sequence shown here is derived from an EMBL/GenBank/DDBJ whole genome shotgun (WGS) entry which is preliminary data.</text>
</comment>
<gene>
    <name evidence="2" type="ORF">IC610_01650</name>
</gene>
<evidence type="ECO:0000256" key="1">
    <source>
        <dbReference type="SAM" id="Phobius"/>
    </source>
</evidence>
<accession>A0ABR8Z7A7</accession>
<keyword evidence="3" id="KW-1185">Reference proteome</keyword>
<keyword evidence="1" id="KW-0472">Membrane</keyword>
<sequence>MALPDSKEIGKFQQLIIKNPIGFVAAVFFVMFGVTYFINIRKNDNSEEYWKEQYEKEKENNDALKLELLINAGVLKKQDAVIKEANTTLREETADAAIEIIKSRENEK</sequence>
<dbReference type="RefSeq" id="WP_191734936.1">
    <property type="nucleotide sequence ID" value="NZ_JACYFS010000001.1"/>
</dbReference>
<keyword evidence="1" id="KW-1133">Transmembrane helix</keyword>
<evidence type="ECO:0000313" key="2">
    <source>
        <dbReference type="EMBL" id="MBD8081120.1"/>
    </source>
</evidence>
<name>A0ABR8Z7A7_9FLAO</name>
<dbReference type="Proteomes" id="UP000637299">
    <property type="component" value="Unassembled WGS sequence"/>
</dbReference>
<feature type="transmembrane region" description="Helical" evidence="1">
    <location>
        <begin position="20"/>
        <end position="38"/>
    </location>
</feature>
<keyword evidence="1" id="KW-0812">Transmembrane</keyword>